<dbReference type="GO" id="GO:0006261">
    <property type="term" value="P:DNA-templated DNA replication"/>
    <property type="evidence" value="ECO:0007669"/>
    <property type="project" value="InterPro"/>
</dbReference>
<comment type="catalytic activity">
    <reaction evidence="8">
        <text>DNA(n) + a 2'-deoxyribonucleoside 5'-triphosphate = DNA(n+1) + diphosphate</text>
        <dbReference type="Rhea" id="RHEA:22508"/>
        <dbReference type="Rhea" id="RHEA-COMP:17339"/>
        <dbReference type="Rhea" id="RHEA-COMP:17340"/>
        <dbReference type="ChEBI" id="CHEBI:33019"/>
        <dbReference type="ChEBI" id="CHEBI:61560"/>
        <dbReference type="ChEBI" id="CHEBI:173112"/>
        <dbReference type="EC" id="2.7.7.7"/>
    </reaction>
</comment>
<dbReference type="EMBL" id="LAZR01006998">
    <property type="protein sequence ID" value="KKM88159.1"/>
    <property type="molecule type" value="Genomic_DNA"/>
</dbReference>
<keyword evidence="4" id="KW-0548">Nucleotidyltransferase</keyword>
<proteinExistence type="inferred from homology"/>
<dbReference type="GO" id="GO:0003887">
    <property type="term" value="F:DNA-directed DNA polymerase activity"/>
    <property type="evidence" value="ECO:0007669"/>
    <property type="project" value="UniProtKB-KW"/>
</dbReference>
<dbReference type="GO" id="GO:0006302">
    <property type="term" value="P:double-strand break repair"/>
    <property type="evidence" value="ECO:0007669"/>
    <property type="project" value="TreeGrafter"/>
</dbReference>
<protein>
    <recommendedName>
        <fullName evidence="2">DNA-directed DNA polymerase</fullName>
        <ecNumber evidence="2">2.7.7.7</ecNumber>
    </recommendedName>
</protein>
<dbReference type="InterPro" id="IPR036397">
    <property type="entry name" value="RNaseH_sf"/>
</dbReference>
<keyword evidence="6" id="KW-0239">DNA-directed DNA polymerase</keyword>
<sequence length="786" mass="87846">MKLVATAAPIIRALKGAKVVIFATETSSLFPWRDGKILAGIGIKPLGGESFYLPFRHAGASCPCAQTWKRGPKVENCSKCTHNAFDHKQVGESTWVCPVAWPAVNAPLAELKKLIKALRGKVLVGHNVRYDESVIFQEGFDLSAEKLLCTMVIWRLVSDEEPSYALKKLADKYRGEQHGSASEKALVATMRMLGLPTAKDERRYDKVPAQLILEYMADDLDNPEWLYTHAMPKIAKLKLAPLLREEVQVTRALFNMERVGFTIDRTWITDRKEKIDDLLVEVEAYCRKEASRRVAKQIKKGNTSDDVYAAHKICLQGFDATNTNHLKAIYHAEGIRSWKPTDKGAESWDKDVLTTLAAEGDTLAGPVLRHRALTKIAKTYYGNIEEAITIDLDRSKGPPLNGGANILHPNIFQSGTRTGRVSASLVQTLPKQENLDKTWSAEELGTAKVISHTDDLPSVGDVAELKALSEVRGAFLAREGRGLLLADWSNIEMRILADYAQEEAMLLAFRYGLDIHALAARAAGGLPPEGEDEFKRWRRDGKNLGFGLVYGMGLVLLATKLESTRKEAKGFMGRYFERFPDIKAFKKRVTTTLKRRTKTTCSLHVDFALCPDDCEADNWPRGWLKNKWGRRRNLVDEWGEKKGAFYKGVNVLVQGSAGDLMRSTLWRLQDALVGTGADILLTVHDEFIIDTPVDMLEKVARITVGAMETCDKFTVPLQVDLEWAPKRWSETIKLKCENCSGLGVTFGMSREELFEALYQDELPDDLEESTCSECNGERFLFGKALA</sequence>
<dbReference type="Pfam" id="PF00476">
    <property type="entry name" value="DNA_pol_A"/>
    <property type="match status" value="1"/>
</dbReference>
<dbReference type="GO" id="GO:0003677">
    <property type="term" value="F:DNA binding"/>
    <property type="evidence" value="ECO:0007669"/>
    <property type="project" value="UniProtKB-KW"/>
</dbReference>
<dbReference type="Gene3D" id="1.10.150.20">
    <property type="entry name" value="5' to 3' exonuclease, C-terminal subdomain"/>
    <property type="match status" value="1"/>
</dbReference>
<comment type="caution">
    <text evidence="10">The sequence shown here is derived from an EMBL/GenBank/DDBJ whole genome shotgun (WGS) entry which is preliminary data.</text>
</comment>
<gene>
    <name evidence="10" type="ORF">LCGC14_1261600</name>
</gene>
<dbReference type="SUPFAM" id="SSF56672">
    <property type="entry name" value="DNA/RNA polymerases"/>
    <property type="match status" value="1"/>
</dbReference>
<dbReference type="PANTHER" id="PTHR10133:SF27">
    <property type="entry name" value="DNA POLYMERASE NU"/>
    <property type="match status" value="1"/>
</dbReference>
<dbReference type="EC" id="2.7.7.7" evidence="2"/>
<evidence type="ECO:0000256" key="7">
    <source>
        <dbReference type="ARBA" id="ARBA00023125"/>
    </source>
</evidence>
<dbReference type="PROSITE" id="PS00447">
    <property type="entry name" value="DNA_POLYMERASE_A"/>
    <property type="match status" value="1"/>
</dbReference>
<evidence type="ECO:0000256" key="8">
    <source>
        <dbReference type="ARBA" id="ARBA00049244"/>
    </source>
</evidence>
<evidence type="ECO:0000256" key="2">
    <source>
        <dbReference type="ARBA" id="ARBA00012417"/>
    </source>
</evidence>
<evidence type="ECO:0000259" key="9">
    <source>
        <dbReference type="SMART" id="SM00482"/>
    </source>
</evidence>
<keyword evidence="7" id="KW-0238">DNA-binding</keyword>
<evidence type="ECO:0000256" key="3">
    <source>
        <dbReference type="ARBA" id="ARBA00022679"/>
    </source>
</evidence>
<evidence type="ECO:0000313" key="10">
    <source>
        <dbReference type="EMBL" id="KKM88159.1"/>
    </source>
</evidence>
<dbReference type="SUPFAM" id="SSF53098">
    <property type="entry name" value="Ribonuclease H-like"/>
    <property type="match status" value="1"/>
</dbReference>
<evidence type="ECO:0000256" key="6">
    <source>
        <dbReference type="ARBA" id="ARBA00022932"/>
    </source>
</evidence>
<dbReference type="AlphaFoldDB" id="A0A0F9L0H7"/>
<keyword evidence="3" id="KW-0808">Transferase</keyword>
<organism evidence="10">
    <name type="scientific">marine sediment metagenome</name>
    <dbReference type="NCBI Taxonomy" id="412755"/>
    <lineage>
        <taxon>unclassified sequences</taxon>
        <taxon>metagenomes</taxon>
        <taxon>ecological metagenomes</taxon>
    </lineage>
</organism>
<comment type="similarity">
    <text evidence="1">Belongs to the DNA polymerase type-A family.</text>
</comment>
<dbReference type="PANTHER" id="PTHR10133">
    <property type="entry name" value="DNA POLYMERASE I"/>
    <property type="match status" value="1"/>
</dbReference>
<dbReference type="Gene3D" id="1.20.1060.10">
    <property type="entry name" value="Taq DNA Polymerase, Chain T, domain 4"/>
    <property type="match status" value="1"/>
</dbReference>
<dbReference type="SMART" id="SM00482">
    <property type="entry name" value="POLAc"/>
    <property type="match status" value="1"/>
</dbReference>
<accession>A0A0F9L0H7</accession>
<evidence type="ECO:0000256" key="4">
    <source>
        <dbReference type="ARBA" id="ARBA00022695"/>
    </source>
</evidence>
<dbReference type="InterPro" id="IPR012337">
    <property type="entry name" value="RNaseH-like_sf"/>
</dbReference>
<evidence type="ECO:0000256" key="1">
    <source>
        <dbReference type="ARBA" id="ARBA00007705"/>
    </source>
</evidence>
<dbReference type="Gene3D" id="3.30.420.10">
    <property type="entry name" value="Ribonuclease H-like superfamily/Ribonuclease H"/>
    <property type="match status" value="1"/>
</dbReference>
<dbReference type="InterPro" id="IPR002298">
    <property type="entry name" value="DNA_polymerase_A"/>
</dbReference>
<dbReference type="InterPro" id="IPR043502">
    <property type="entry name" value="DNA/RNA_pol_sf"/>
</dbReference>
<dbReference type="InterPro" id="IPR019760">
    <property type="entry name" value="DNA-dir_DNA_pol_A_CS"/>
</dbReference>
<keyword evidence="5" id="KW-0235">DNA replication</keyword>
<dbReference type="Gene3D" id="3.30.70.370">
    <property type="match status" value="1"/>
</dbReference>
<reference evidence="10" key="1">
    <citation type="journal article" date="2015" name="Nature">
        <title>Complex archaea that bridge the gap between prokaryotes and eukaryotes.</title>
        <authorList>
            <person name="Spang A."/>
            <person name="Saw J.H."/>
            <person name="Jorgensen S.L."/>
            <person name="Zaremba-Niedzwiedzka K."/>
            <person name="Martijn J."/>
            <person name="Lind A.E."/>
            <person name="van Eijk R."/>
            <person name="Schleper C."/>
            <person name="Guy L."/>
            <person name="Ettema T.J."/>
        </authorList>
    </citation>
    <scope>NUCLEOTIDE SEQUENCE</scope>
</reference>
<feature type="domain" description="DNA-directed DNA polymerase family A palm" evidence="9">
    <location>
        <begin position="469"/>
        <end position="695"/>
    </location>
</feature>
<name>A0A0F9L0H7_9ZZZZ</name>
<dbReference type="InterPro" id="IPR001098">
    <property type="entry name" value="DNA-dir_DNA_pol_A_palm_dom"/>
</dbReference>
<evidence type="ECO:0000256" key="5">
    <source>
        <dbReference type="ARBA" id="ARBA00022705"/>
    </source>
</evidence>